<keyword evidence="4" id="KW-0378">Hydrolase</keyword>
<dbReference type="SUPFAM" id="SSF52540">
    <property type="entry name" value="P-loop containing nucleoside triphosphate hydrolases"/>
    <property type="match status" value="1"/>
</dbReference>
<evidence type="ECO:0000313" key="4">
    <source>
        <dbReference type="EMBL" id="KAK3344299.1"/>
    </source>
</evidence>
<comment type="caution">
    <text evidence="4">The sequence shown here is derived from an EMBL/GenBank/DDBJ whole genome shotgun (WGS) entry which is preliminary data.</text>
</comment>
<organism evidence="4 5">
    <name type="scientific">Lasiosphaeria hispida</name>
    <dbReference type="NCBI Taxonomy" id="260671"/>
    <lineage>
        <taxon>Eukaryota</taxon>
        <taxon>Fungi</taxon>
        <taxon>Dikarya</taxon>
        <taxon>Ascomycota</taxon>
        <taxon>Pezizomycotina</taxon>
        <taxon>Sordariomycetes</taxon>
        <taxon>Sordariomycetidae</taxon>
        <taxon>Sordariales</taxon>
        <taxon>Lasiosphaeriaceae</taxon>
        <taxon>Lasiosphaeria</taxon>
    </lineage>
</organism>
<protein>
    <submittedName>
        <fullName evidence="4">P-loop containing nucleoside triphosphate hydrolase protein</fullName>
    </submittedName>
</protein>
<dbReference type="SMART" id="SM00175">
    <property type="entry name" value="RAB"/>
    <property type="match status" value="1"/>
</dbReference>
<keyword evidence="2" id="KW-0342">GTP-binding</keyword>
<dbReference type="GO" id="GO:0003924">
    <property type="term" value="F:GTPase activity"/>
    <property type="evidence" value="ECO:0007669"/>
    <property type="project" value="InterPro"/>
</dbReference>
<evidence type="ECO:0000256" key="2">
    <source>
        <dbReference type="ARBA" id="ARBA00023134"/>
    </source>
</evidence>
<dbReference type="PRINTS" id="PR00449">
    <property type="entry name" value="RASTRNSFRMNG"/>
</dbReference>
<feature type="compositionally biased region" description="Basic and acidic residues" evidence="3">
    <location>
        <begin position="126"/>
        <end position="136"/>
    </location>
</feature>
<evidence type="ECO:0000256" key="3">
    <source>
        <dbReference type="SAM" id="MobiDB-lite"/>
    </source>
</evidence>
<dbReference type="InterPro" id="IPR027417">
    <property type="entry name" value="P-loop_NTPase"/>
</dbReference>
<keyword evidence="5" id="KW-1185">Reference proteome</keyword>
<dbReference type="GO" id="GO:0005525">
    <property type="term" value="F:GTP binding"/>
    <property type="evidence" value="ECO:0007669"/>
    <property type="project" value="UniProtKB-KW"/>
</dbReference>
<feature type="region of interest" description="Disordered" evidence="3">
    <location>
        <begin position="486"/>
        <end position="520"/>
    </location>
</feature>
<feature type="compositionally biased region" description="Acidic residues" evidence="3">
    <location>
        <begin position="152"/>
        <end position="161"/>
    </location>
</feature>
<gene>
    <name evidence="4" type="ORF">B0T25DRAFT_585095</name>
</gene>
<dbReference type="SMART" id="SM00174">
    <property type="entry name" value="RHO"/>
    <property type="match status" value="1"/>
</dbReference>
<feature type="region of interest" description="Disordered" evidence="3">
    <location>
        <begin position="126"/>
        <end position="163"/>
    </location>
</feature>
<dbReference type="EMBL" id="JAUIQD010000007">
    <property type="protein sequence ID" value="KAK3344299.1"/>
    <property type="molecule type" value="Genomic_DNA"/>
</dbReference>
<keyword evidence="1" id="KW-0547">Nucleotide-binding</keyword>
<dbReference type="InterPro" id="IPR050227">
    <property type="entry name" value="Rab"/>
</dbReference>
<dbReference type="Pfam" id="PF00071">
    <property type="entry name" value="Ras"/>
    <property type="match status" value="1"/>
</dbReference>
<evidence type="ECO:0000256" key="1">
    <source>
        <dbReference type="ARBA" id="ARBA00022741"/>
    </source>
</evidence>
<reference evidence="4" key="1">
    <citation type="journal article" date="2023" name="Mol. Phylogenet. Evol.">
        <title>Genome-scale phylogeny and comparative genomics of the fungal order Sordariales.</title>
        <authorList>
            <person name="Hensen N."/>
            <person name="Bonometti L."/>
            <person name="Westerberg I."/>
            <person name="Brannstrom I.O."/>
            <person name="Guillou S."/>
            <person name="Cros-Aarteil S."/>
            <person name="Calhoun S."/>
            <person name="Haridas S."/>
            <person name="Kuo A."/>
            <person name="Mondo S."/>
            <person name="Pangilinan J."/>
            <person name="Riley R."/>
            <person name="LaButti K."/>
            <person name="Andreopoulos B."/>
            <person name="Lipzen A."/>
            <person name="Chen C."/>
            <person name="Yan M."/>
            <person name="Daum C."/>
            <person name="Ng V."/>
            <person name="Clum A."/>
            <person name="Steindorff A."/>
            <person name="Ohm R.A."/>
            <person name="Martin F."/>
            <person name="Silar P."/>
            <person name="Natvig D.O."/>
            <person name="Lalanne C."/>
            <person name="Gautier V."/>
            <person name="Ament-Velasquez S.L."/>
            <person name="Kruys A."/>
            <person name="Hutchinson M.I."/>
            <person name="Powell A.J."/>
            <person name="Barry K."/>
            <person name="Miller A.N."/>
            <person name="Grigoriev I.V."/>
            <person name="Debuchy R."/>
            <person name="Gladieux P."/>
            <person name="Hiltunen Thoren M."/>
            <person name="Johannesson H."/>
        </authorList>
    </citation>
    <scope>NUCLEOTIDE SEQUENCE</scope>
    <source>
        <strain evidence="4">CBS 955.72</strain>
    </source>
</reference>
<dbReference type="PANTHER" id="PTHR47977">
    <property type="entry name" value="RAS-RELATED PROTEIN RAB"/>
    <property type="match status" value="1"/>
</dbReference>
<feature type="region of interest" description="Disordered" evidence="3">
    <location>
        <begin position="1"/>
        <end position="22"/>
    </location>
</feature>
<dbReference type="Proteomes" id="UP001275084">
    <property type="component" value="Unassembled WGS sequence"/>
</dbReference>
<dbReference type="Gene3D" id="3.40.50.300">
    <property type="entry name" value="P-loop containing nucleotide triphosphate hydrolases"/>
    <property type="match status" value="1"/>
</dbReference>
<proteinExistence type="predicted"/>
<sequence length="538" mass="58590">MAGGRPFPASAHRSARRGPGIPQFCIERNGSLYRPDASISGNGGPLAPAQDRPQLTKLALDKHMAILYREDEAAGKPTSQARRREMIIPHTMYGQLYMGQGKGRLEYEPSPRLFAWLSEARWAKPPEDEEAQRAHEAAVTNEVAENNKAMEEAEESEDSESEREFLLANEDVANEEPSGDTGVFSTPNLGSRIGNTVRQTLSRLSTRKRSGSRNETKCDAEGVLASSRDVFSRLSVTPGVGCPAVAAPARRLKFCLLGPAGSGKTTFIGRILTREFILPLLTTAVRTVPVSLTTEDKRRVDIEMWDFPGTISQELTQQMMGNFFHAAIICYAIDDEASAAAVNEAWKPVLDRALIECPLFVLGLKKDLRVEAPTLDLPFSPARKQATEELGRAIAHEARANGFAEVSAASGEGVAETWQAIVNGVVAMTRDGERARARLIRREKAKDAVAGVGAAVVGVFARKKGAEDASMHMVEESGVSAGKFPNYSAAARTEPPSESDVKKMKQAIESGPPQEDSRVPRMYEAGWRAFQQTALRAW</sequence>
<name>A0AAJ0H9I3_9PEZI</name>
<dbReference type="AlphaFoldDB" id="A0AAJ0H9I3"/>
<evidence type="ECO:0000313" key="5">
    <source>
        <dbReference type="Proteomes" id="UP001275084"/>
    </source>
</evidence>
<reference evidence="4" key="2">
    <citation type="submission" date="2023-06" db="EMBL/GenBank/DDBJ databases">
        <authorList>
            <consortium name="Lawrence Berkeley National Laboratory"/>
            <person name="Haridas S."/>
            <person name="Hensen N."/>
            <person name="Bonometti L."/>
            <person name="Westerberg I."/>
            <person name="Brannstrom I.O."/>
            <person name="Guillou S."/>
            <person name="Cros-Aarteil S."/>
            <person name="Calhoun S."/>
            <person name="Kuo A."/>
            <person name="Mondo S."/>
            <person name="Pangilinan J."/>
            <person name="Riley R."/>
            <person name="Labutti K."/>
            <person name="Andreopoulos B."/>
            <person name="Lipzen A."/>
            <person name="Chen C."/>
            <person name="Yanf M."/>
            <person name="Daum C."/>
            <person name="Ng V."/>
            <person name="Clum A."/>
            <person name="Steindorff A."/>
            <person name="Ohm R."/>
            <person name="Martin F."/>
            <person name="Silar P."/>
            <person name="Natvig D."/>
            <person name="Lalanne C."/>
            <person name="Gautier V."/>
            <person name="Ament-Velasquez S.L."/>
            <person name="Kruys A."/>
            <person name="Hutchinson M.I."/>
            <person name="Powell A.J."/>
            <person name="Barry K."/>
            <person name="Miller A.N."/>
            <person name="Grigoriev I.V."/>
            <person name="Debuchy R."/>
            <person name="Gladieux P."/>
            <person name="Thoren M.H."/>
            <person name="Johannesson H."/>
        </authorList>
    </citation>
    <scope>NUCLEOTIDE SEQUENCE</scope>
    <source>
        <strain evidence="4">CBS 955.72</strain>
    </source>
</reference>
<accession>A0AAJ0H9I3</accession>
<dbReference type="InterPro" id="IPR001806">
    <property type="entry name" value="Small_GTPase"/>
</dbReference>